<comment type="caution">
    <text evidence="2">The sequence shown here is derived from an EMBL/GenBank/DDBJ whole genome shotgun (WGS) entry which is preliminary data.</text>
</comment>
<reference evidence="2 3" key="1">
    <citation type="submission" date="2021-02" db="EMBL/GenBank/DDBJ databases">
        <title>Actinophytocola xerophila sp. nov., isolated from soil of cotton cropping field.</title>
        <authorList>
            <person name="Huang R."/>
            <person name="Chen X."/>
            <person name="Ge X."/>
            <person name="Liu W."/>
        </authorList>
    </citation>
    <scope>NUCLEOTIDE SEQUENCE [LARGE SCALE GENOMIC DNA]</scope>
    <source>
        <strain evidence="2 3">S1-96</strain>
    </source>
</reference>
<sequence>MKSFAGVAAATLLLEAIVVLLSMPVVANLGSGLATWQGVLVGVLALALLVNCAFVRKPWGLWLAAGLQAVLVVCWVALPALGVLGLVFGLVWAILLWMRWDVAKRMAEGRLPSQRSTED</sequence>
<keyword evidence="1" id="KW-1133">Transmembrane helix</keyword>
<accession>A0ABT2JG32</accession>
<keyword evidence="3" id="KW-1185">Reference proteome</keyword>
<proteinExistence type="predicted"/>
<keyword evidence="1" id="KW-0472">Membrane</keyword>
<dbReference type="Proteomes" id="UP001156441">
    <property type="component" value="Unassembled WGS sequence"/>
</dbReference>
<dbReference type="EMBL" id="JAFFZE010000022">
    <property type="protein sequence ID" value="MCT2586837.1"/>
    <property type="molecule type" value="Genomic_DNA"/>
</dbReference>
<evidence type="ECO:0000256" key="1">
    <source>
        <dbReference type="SAM" id="Phobius"/>
    </source>
</evidence>
<dbReference type="InterPro" id="IPR025327">
    <property type="entry name" value="DUF4233"/>
</dbReference>
<dbReference type="Pfam" id="PF14017">
    <property type="entry name" value="DUF4233"/>
    <property type="match status" value="1"/>
</dbReference>
<evidence type="ECO:0000313" key="2">
    <source>
        <dbReference type="EMBL" id="MCT2586837.1"/>
    </source>
</evidence>
<name>A0ABT2JG32_9PSEU</name>
<gene>
    <name evidence="2" type="ORF">JT362_27310</name>
</gene>
<organism evidence="2 3">
    <name type="scientific">Actinophytocola gossypii</name>
    <dbReference type="NCBI Taxonomy" id="2812003"/>
    <lineage>
        <taxon>Bacteria</taxon>
        <taxon>Bacillati</taxon>
        <taxon>Actinomycetota</taxon>
        <taxon>Actinomycetes</taxon>
        <taxon>Pseudonocardiales</taxon>
        <taxon>Pseudonocardiaceae</taxon>
    </lineage>
</organism>
<evidence type="ECO:0000313" key="3">
    <source>
        <dbReference type="Proteomes" id="UP001156441"/>
    </source>
</evidence>
<keyword evidence="1" id="KW-0812">Transmembrane</keyword>
<feature type="transmembrane region" description="Helical" evidence="1">
    <location>
        <begin position="84"/>
        <end position="100"/>
    </location>
</feature>
<protein>
    <submittedName>
        <fullName evidence="2">DUF4233 domain-containing protein</fullName>
    </submittedName>
</protein>
<feature type="transmembrane region" description="Helical" evidence="1">
    <location>
        <begin position="32"/>
        <end position="54"/>
    </location>
</feature>